<keyword evidence="2" id="KW-1185">Reference proteome</keyword>
<evidence type="ECO:0000313" key="2">
    <source>
        <dbReference type="Proteomes" id="UP000632849"/>
    </source>
</evidence>
<comment type="caution">
    <text evidence="1">The sequence shown here is derived from an EMBL/GenBank/DDBJ whole genome shotgun (WGS) entry which is preliminary data.</text>
</comment>
<gene>
    <name evidence="1" type="ORF">GCM10017667_54900</name>
</gene>
<accession>A0A919ER03</accession>
<reference evidence="1" key="1">
    <citation type="journal article" date="2014" name="Int. J. Syst. Evol. Microbiol.">
        <title>Complete genome sequence of Corynebacterium casei LMG S-19264T (=DSM 44701T), isolated from a smear-ripened cheese.</title>
        <authorList>
            <consortium name="US DOE Joint Genome Institute (JGI-PGF)"/>
            <person name="Walter F."/>
            <person name="Albersmeier A."/>
            <person name="Kalinowski J."/>
            <person name="Ruckert C."/>
        </authorList>
    </citation>
    <scope>NUCLEOTIDE SEQUENCE</scope>
    <source>
        <strain evidence="1">JCM 4122</strain>
    </source>
</reference>
<organism evidence="1 2">
    <name type="scientific">Streptomyces filamentosus</name>
    <name type="common">Streptomyces roseosporus</name>
    <dbReference type="NCBI Taxonomy" id="67294"/>
    <lineage>
        <taxon>Bacteria</taxon>
        <taxon>Bacillati</taxon>
        <taxon>Actinomycetota</taxon>
        <taxon>Actinomycetes</taxon>
        <taxon>Kitasatosporales</taxon>
        <taxon>Streptomycetaceae</taxon>
        <taxon>Streptomyces</taxon>
    </lineage>
</organism>
<dbReference type="RefSeq" id="WP_190043356.1">
    <property type="nucleotide sequence ID" value="NZ_BNBE01000002.1"/>
</dbReference>
<dbReference type="Proteomes" id="UP000632849">
    <property type="component" value="Unassembled WGS sequence"/>
</dbReference>
<sequence length="404" mass="44266">MASGSSEHHIPARDLIWNTMTTLSTLPSPTATPLPVHRNPELLRPGSAYRLRQIAHRLLEEAQTLDANSPISALARWRAAALVVIQSLCRPEDPAWQILRPGAPWIMPSAADSDAREDVFAEGWAITSGVLEGLLHTLPLPEQDRPEPAEPPVPAEREQAIDWATATFPQPSAGIYLVLLGSPQVHGAHGRVETQRLSRLTEYATWLHLNPGTDRHAMDAALWPEQVTRADSRNTAMSRLRAWLGVAHFPKWTQESGYVLGPSVTSDWSQFRALAALGESDDSPTGTRCLRAALQVVEGPPFADAIRPGWYGWAAPYVREMTEAIVSAARELAHRYLEAGDLPGSRWAVKRGYRALPGGLQQFKSATDENTSPHSEADGLRQMANQMMYTPTAGPPAHEQTLLG</sequence>
<proteinExistence type="predicted"/>
<name>A0A919ER03_STRFL</name>
<dbReference type="Gene3D" id="1.25.40.10">
    <property type="entry name" value="Tetratricopeptide repeat domain"/>
    <property type="match status" value="1"/>
</dbReference>
<protein>
    <submittedName>
        <fullName evidence="1">Uncharacterized protein</fullName>
    </submittedName>
</protein>
<evidence type="ECO:0000313" key="1">
    <source>
        <dbReference type="EMBL" id="GHG13839.1"/>
    </source>
</evidence>
<dbReference type="EMBL" id="BNBE01000002">
    <property type="protein sequence ID" value="GHG13839.1"/>
    <property type="molecule type" value="Genomic_DNA"/>
</dbReference>
<dbReference type="AlphaFoldDB" id="A0A919ER03"/>
<dbReference type="InterPro" id="IPR011990">
    <property type="entry name" value="TPR-like_helical_dom_sf"/>
</dbReference>
<reference evidence="1" key="2">
    <citation type="submission" date="2020-09" db="EMBL/GenBank/DDBJ databases">
        <authorList>
            <person name="Sun Q."/>
            <person name="Ohkuma M."/>
        </authorList>
    </citation>
    <scope>NUCLEOTIDE SEQUENCE</scope>
    <source>
        <strain evidence="1">JCM 4122</strain>
    </source>
</reference>